<organism evidence="1 2">
    <name type="scientific">Micrococcoides hystricis</name>
    <dbReference type="NCBI Taxonomy" id="1572761"/>
    <lineage>
        <taxon>Bacteria</taxon>
        <taxon>Bacillati</taxon>
        <taxon>Actinomycetota</taxon>
        <taxon>Actinomycetes</taxon>
        <taxon>Micrococcales</taxon>
        <taxon>Micrococcaceae</taxon>
        <taxon>Micrococcoides</taxon>
    </lineage>
</organism>
<accession>A0ABV6P808</accession>
<proteinExistence type="predicted"/>
<sequence>MRTEPLAGRVLSDAELATFVGGECKVIITIDKNGKDKVELVGDCKDVKVD</sequence>
<evidence type="ECO:0000313" key="1">
    <source>
        <dbReference type="EMBL" id="MFC0581261.1"/>
    </source>
</evidence>
<dbReference type="EMBL" id="JBHLUB010000002">
    <property type="protein sequence ID" value="MFC0581261.1"/>
    <property type="molecule type" value="Genomic_DNA"/>
</dbReference>
<protein>
    <submittedName>
        <fullName evidence="1">Uncharacterized protein</fullName>
    </submittedName>
</protein>
<keyword evidence="2" id="KW-1185">Reference proteome</keyword>
<name>A0ABV6P808_9MICC</name>
<evidence type="ECO:0000313" key="2">
    <source>
        <dbReference type="Proteomes" id="UP001589862"/>
    </source>
</evidence>
<gene>
    <name evidence="1" type="ORF">ACFFFR_02500</name>
</gene>
<reference evidence="1 2" key="1">
    <citation type="submission" date="2024-09" db="EMBL/GenBank/DDBJ databases">
        <authorList>
            <person name="Sun Q."/>
            <person name="Mori K."/>
        </authorList>
    </citation>
    <scope>NUCLEOTIDE SEQUENCE [LARGE SCALE GENOMIC DNA]</scope>
    <source>
        <strain evidence="1 2">NCAIM B.02604</strain>
    </source>
</reference>
<dbReference type="Proteomes" id="UP001589862">
    <property type="component" value="Unassembled WGS sequence"/>
</dbReference>
<comment type="caution">
    <text evidence="1">The sequence shown here is derived from an EMBL/GenBank/DDBJ whole genome shotgun (WGS) entry which is preliminary data.</text>
</comment>
<dbReference type="RefSeq" id="WP_377457951.1">
    <property type="nucleotide sequence ID" value="NZ_JBHLUB010000002.1"/>
</dbReference>